<organism evidence="1 2">
    <name type="scientific">Lentinula aff. lateritia</name>
    <dbReference type="NCBI Taxonomy" id="2804960"/>
    <lineage>
        <taxon>Eukaryota</taxon>
        <taxon>Fungi</taxon>
        <taxon>Dikarya</taxon>
        <taxon>Basidiomycota</taxon>
        <taxon>Agaricomycotina</taxon>
        <taxon>Agaricomycetes</taxon>
        <taxon>Agaricomycetidae</taxon>
        <taxon>Agaricales</taxon>
        <taxon>Marasmiineae</taxon>
        <taxon>Omphalotaceae</taxon>
        <taxon>Lentinula</taxon>
    </lineage>
</organism>
<comment type="caution">
    <text evidence="1">The sequence shown here is derived from an EMBL/GenBank/DDBJ whole genome shotgun (WGS) entry which is preliminary data.</text>
</comment>
<name>A0ACC1U8T2_9AGAR</name>
<keyword evidence="2" id="KW-1185">Reference proteome</keyword>
<gene>
    <name evidence="1" type="ORF">F5876DRAFT_63051</name>
</gene>
<evidence type="ECO:0000313" key="1">
    <source>
        <dbReference type="EMBL" id="KAJ3813522.1"/>
    </source>
</evidence>
<proteinExistence type="predicted"/>
<sequence length="203" mass="22890">MIRVSDFSVEITEQPESVTVSNYVRIFQVRVLTWKLEPSQAGLSGVLASHFKFVARSALILPTTLSLGINHSILPKPTEKAHSLLRSNLQEPSSDSSPHASPPNPPRLSFGLETVSVDRRHWNYPAEEERLESRLPSHSNTHNSGKDRWYTNTQIVNPEAVVGYPDPEFIDSLERLPRLETESQSKFPSGNHWLVVHGQSRIH</sequence>
<accession>A0ACC1U8T2</accession>
<reference evidence="1" key="1">
    <citation type="submission" date="2022-09" db="EMBL/GenBank/DDBJ databases">
        <title>A Global Phylogenomic Analysis of the Shiitake Genus Lentinula.</title>
        <authorList>
            <consortium name="DOE Joint Genome Institute"/>
            <person name="Sierra-Patev S."/>
            <person name="Min B."/>
            <person name="Naranjo-Ortiz M."/>
            <person name="Looney B."/>
            <person name="Konkel Z."/>
            <person name="Slot J.C."/>
            <person name="Sakamoto Y."/>
            <person name="Steenwyk J.L."/>
            <person name="Rokas A."/>
            <person name="Carro J."/>
            <person name="Camarero S."/>
            <person name="Ferreira P."/>
            <person name="Molpeceres G."/>
            <person name="Ruiz-Duenas F.J."/>
            <person name="Serrano A."/>
            <person name="Henrissat B."/>
            <person name="Drula E."/>
            <person name="Hughes K.W."/>
            <person name="Mata J.L."/>
            <person name="Ishikawa N.K."/>
            <person name="Vargas-Isla R."/>
            <person name="Ushijima S."/>
            <person name="Smith C.A."/>
            <person name="Ahrendt S."/>
            <person name="Andreopoulos W."/>
            <person name="He G."/>
            <person name="Labutti K."/>
            <person name="Lipzen A."/>
            <person name="Ng V."/>
            <person name="Riley R."/>
            <person name="Sandor L."/>
            <person name="Barry K."/>
            <person name="Martinez A.T."/>
            <person name="Xiao Y."/>
            <person name="Gibbons J.G."/>
            <person name="Terashima K."/>
            <person name="Grigoriev I.V."/>
            <person name="Hibbett D.S."/>
        </authorList>
    </citation>
    <scope>NUCLEOTIDE SEQUENCE</scope>
    <source>
        <strain evidence="1">TMI1499</strain>
    </source>
</reference>
<dbReference type="Proteomes" id="UP001163835">
    <property type="component" value="Unassembled WGS sequence"/>
</dbReference>
<dbReference type="EMBL" id="MU794990">
    <property type="protein sequence ID" value="KAJ3813522.1"/>
    <property type="molecule type" value="Genomic_DNA"/>
</dbReference>
<evidence type="ECO:0000313" key="2">
    <source>
        <dbReference type="Proteomes" id="UP001163835"/>
    </source>
</evidence>
<protein>
    <submittedName>
        <fullName evidence="1">Uncharacterized protein</fullName>
    </submittedName>
</protein>